<name>A0AAV7RTT4_PLEWA</name>
<comment type="caution">
    <text evidence="2">The sequence shown here is derived from an EMBL/GenBank/DDBJ whole genome shotgun (WGS) entry which is preliminary data.</text>
</comment>
<evidence type="ECO:0000313" key="3">
    <source>
        <dbReference type="Proteomes" id="UP001066276"/>
    </source>
</evidence>
<evidence type="ECO:0000313" key="2">
    <source>
        <dbReference type="EMBL" id="KAJ1155212.1"/>
    </source>
</evidence>
<feature type="region of interest" description="Disordered" evidence="1">
    <location>
        <begin position="153"/>
        <end position="189"/>
    </location>
</feature>
<organism evidence="2 3">
    <name type="scientific">Pleurodeles waltl</name>
    <name type="common">Iberian ribbed newt</name>
    <dbReference type="NCBI Taxonomy" id="8319"/>
    <lineage>
        <taxon>Eukaryota</taxon>
        <taxon>Metazoa</taxon>
        <taxon>Chordata</taxon>
        <taxon>Craniata</taxon>
        <taxon>Vertebrata</taxon>
        <taxon>Euteleostomi</taxon>
        <taxon>Amphibia</taxon>
        <taxon>Batrachia</taxon>
        <taxon>Caudata</taxon>
        <taxon>Salamandroidea</taxon>
        <taxon>Salamandridae</taxon>
        <taxon>Pleurodelinae</taxon>
        <taxon>Pleurodeles</taxon>
    </lineage>
</organism>
<keyword evidence="3" id="KW-1185">Reference proteome</keyword>
<accession>A0AAV7RTT4</accession>
<evidence type="ECO:0000256" key="1">
    <source>
        <dbReference type="SAM" id="MobiDB-lite"/>
    </source>
</evidence>
<reference evidence="2" key="1">
    <citation type="journal article" date="2022" name="bioRxiv">
        <title>Sequencing and chromosome-scale assembly of the giantPleurodeles waltlgenome.</title>
        <authorList>
            <person name="Brown T."/>
            <person name="Elewa A."/>
            <person name="Iarovenko S."/>
            <person name="Subramanian E."/>
            <person name="Araus A.J."/>
            <person name="Petzold A."/>
            <person name="Susuki M."/>
            <person name="Suzuki K.-i.T."/>
            <person name="Hayashi T."/>
            <person name="Toyoda A."/>
            <person name="Oliveira C."/>
            <person name="Osipova E."/>
            <person name="Leigh N.D."/>
            <person name="Simon A."/>
            <person name="Yun M.H."/>
        </authorList>
    </citation>
    <scope>NUCLEOTIDE SEQUENCE</scope>
    <source>
        <strain evidence="2">20211129_DDA</strain>
        <tissue evidence="2">Liver</tissue>
    </source>
</reference>
<dbReference type="AlphaFoldDB" id="A0AAV7RTT4"/>
<proteinExistence type="predicted"/>
<sequence length="189" mass="20205">MAHRTLIIPALQEGGLRVSLQPGSLEGFPSSLVHLVSTCGRGWCGALQPLRSNSRRSGAISRKLLATTAVGKDKTAGNHATNTKTQYTTLRHPTQMITCQMGATETANLQEEPTEPSSAELLVAIRGSGSALKCKIEPVSRDMNLLQADLRKVADEESGAETNIEDLHSEVKDPYMAYGTDEDGDNGAD</sequence>
<dbReference type="EMBL" id="JANPWB010000009">
    <property type="protein sequence ID" value="KAJ1155212.1"/>
    <property type="molecule type" value="Genomic_DNA"/>
</dbReference>
<protein>
    <submittedName>
        <fullName evidence="2">Uncharacterized protein</fullName>
    </submittedName>
</protein>
<dbReference type="Proteomes" id="UP001066276">
    <property type="component" value="Chromosome 5"/>
</dbReference>
<gene>
    <name evidence="2" type="ORF">NDU88_007947</name>
</gene>
<feature type="compositionally biased region" description="Acidic residues" evidence="1">
    <location>
        <begin position="180"/>
        <end position="189"/>
    </location>
</feature>